<protein>
    <submittedName>
        <fullName evidence="4">General transcription factor II-I repeat domain-containing protein 2-like</fullName>
    </submittedName>
</protein>
<evidence type="ECO:0000259" key="2">
    <source>
        <dbReference type="Pfam" id="PF18658"/>
    </source>
</evidence>
<gene>
    <name evidence="4" type="primary">LOC115230547</name>
</gene>
<dbReference type="KEGG" id="osn:115230547"/>
<proteinExistence type="predicted"/>
<accession>A0A6P7U6F9</accession>
<name>A0A6P7U6F9_9MOLL</name>
<feature type="compositionally biased region" description="Polar residues" evidence="1">
    <location>
        <begin position="580"/>
        <end position="596"/>
    </location>
</feature>
<feature type="region of interest" description="Disordered" evidence="1">
    <location>
        <begin position="561"/>
        <end position="596"/>
    </location>
</feature>
<dbReference type="Proteomes" id="UP000515154">
    <property type="component" value="Unplaced"/>
</dbReference>
<organism evidence="3 4">
    <name type="scientific">Octopus sinensis</name>
    <name type="common">East Asian common octopus</name>
    <dbReference type="NCBI Taxonomy" id="2607531"/>
    <lineage>
        <taxon>Eukaryota</taxon>
        <taxon>Metazoa</taxon>
        <taxon>Spiralia</taxon>
        <taxon>Lophotrochozoa</taxon>
        <taxon>Mollusca</taxon>
        <taxon>Cephalopoda</taxon>
        <taxon>Coleoidea</taxon>
        <taxon>Octopodiformes</taxon>
        <taxon>Octopoda</taxon>
        <taxon>Incirrata</taxon>
        <taxon>Octopodidae</taxon>
        <taxon>Octopus</taxon>
    </lineage>
</organism>
<dbReference type="Pfam" id="PF18658">
    <property type="entry name" value="zf-C2H2_12"/>
    <property type="match status" value="1"/>
</dbReference>
<dbReference type="AlphaFoldDB" id="A0A6P7U6F9"/>
<dbReference type="PANTHER" id="PTHR45913:SF5">
    <property type="entry name" value="GENERAL TRANSCRIPTION FACTOR II-I REPEAT DOMAIN-CONTAINING PROTEIN 2A-LIKE PROTEIN"/>
    <property type="match status" value="1"/>
</dbReference>
<sequence>MKRKVDRECRVFNKLWELKYFFAKDELKQKAYCLICHEHLSVMKEYNIRRHYETNHAPIYSKYTGKLREDKVESLKRTLQIQQGLIKKNFENNENVTRAGYEITKIISQHGKPFSDGMYIKNCIIEAVNCLCPLNSSLFDGISLSASSVSRRTEELGKKYILQICEKTSNMLWYSLALDESVDISGTSQLLIFIRGVDENISITEELASVCSIHGTTTGKDIFDELEQTISDYNLEWEKLSCVTIDGAKNMAGSKKGLVGQITNKLEELHISNTLFIHCILHQHALCAKALNISCVLNPVIRIINFVRGSSLNHRQFKVLLDDFGSEYFDLPYYTAVRWLSCGNVLNRFYKLRSEIDIFLTSKNNYYPELSDLAWLSKLSFLVDVTTHMNELNLKLQGKENLICDFYRIIKAFRQKLMLFESQLGVRQFSHFSCFKSFCEANCNEIDITFQIGIIKELKHHFLHKFSELDKIESDIILFENPFSCNVENVQHELQLEVIDLQSNEQLKDCHRRTKLAEFYEYLKDDEFPRLKNFAIKMISIFGTTYQFSEYLTFSRRSNSFGEEQKMKTDKKVTKKLGKNSSCGKETEPVYTSQTS</sequence>
<evidence type="ECO:0000256" key="1">
    <source>
        <dbReference type="SAM" id="MobiDB-lite"/>
    </source>
</evidence>
<dbReference type="PANTHER" id="PTHR45913">
    <property type="entry name" value="EPM2A-INTERACTING PROTEIN 1"/>
    <property type="match status" value="1"/>
</dbReference>
<keyword evidence="3" id="KW-1185">Reference proteome</keyword>
<dbReference type="InterPro" id="IPR040647">
    <property type="entry name" value="SPIN-DOC_Znf-C2H2"/>
</dbReference>
<feature type="domain" description="SPIN-DOC-like zinc-finger" evidence="2">
    <location>
        <begin position="15"/>
        <end position="74"/>
    </location>
</feature>
<evidence type="ECO:0000313" key="4">
    <source>
        <dbReference type="RefSeq" id="XP_029656561.1"/>
    </source>
</evidence>
<dbReference type="SUPFAM" id="SSF53098">
    <property type="entry name" value="Ribonuclease H-like"/>
    <property type="match status" value="1"/>
</dbReference>
<dbReference type="InterPro" id="IPR012337">
    <property type="entry name" value="RNaseH-like_sf"/>
</dbReference>
<dbReference type="RefSeq" id="XP_029656561.1">
    <property type="nucleotide sequence ID" value="XM_029800701.1"/>
</dbReference>
<evidence type="ECO:0000313" key="3">
    <source>
        <dbReference type="Proteomes" id="UP000515154"/>
    </source>
</evidence>
<feature type="compositionally biased region" description="Basic and acidic residues" evidence="1">
    <location>
        <begin position="563"/>
        <end position="572"/>
    </location>
</feature>
<reference evidence="4" key="1">
    <citation type="submission" date="2025-08" db="UniProtKB">
        <authorList>
            <consortium name="RefSeq"/>
        </authorList>
    </citation>
    <scope>IDENTIFICATION</scope>
</reference>